<evidence type="ECO:0000313" key="1">
    <source>
        <dbReference type="EMBL" id="SER06764.1"/>
    </source>
</evidence>
<accession>A0A1H9L5R1</accession>
<reference evidence="2" key="1">
    <citation type="submission" date="2016-10" db="EMBL/GenBank/DDBJ databases">
        <authorList>
            <person name="Varghese N."/>
            <person name="Submissions S."/>
        </authorList>
    </citation>
    <scope>NUCLEOTIDE SEQUENCE [LARGE SCALE GENOMIC DNA]</scope>
    <source>
        <strain evidence="2">DSM 25927</strain>
    </source>
</reference>
<dbReference type="Proteomes" id="UP000199233">
    <property type="component" value="Unassembled WGS sequence"/>
</dbReference>
<sequence>MQKVIHDLLPLADEKARLFYAPEHPGAKHEVMQSEFCITPSATQLHAQQPELRQGLQLRIALDAAQRR</sequence>
<dbReference type="EMBL" id="FOFS01000015">
    <property type="protein sequence ID" value="SER06764.1"/>
    <property type="molecule type" value="Genomic_DNA"/>
</dbReference>
<name>A0A1H9L5R1_9GAMM</name>
<dbReference type="AlphaFoldDB" id="A0A1H9L5R1"/>
<protein>
    <submittedName>
        <fullName evidence="1">Uncharacterized protein</fullName>
    </submittedName>
</protein>
<proteinExistence type="predicted"/>
<dbReference type="STRING" id="489703.SAMN04488038_11529"/>
<evidence type="ECO:0000313" key="2">
    <source>
        <dbReference type="Proteomes" id="UP000199233"/>
    </source>
</evidence>
<gene>
    <name evidence="1" type="ORF">SAMN04488038_11529</name>
</gene>
<keyword evidence="2" id="KW-1185">Reference proteome</keyword>
<organism evidence="1 2">
    <name type="scientific">Solimonas aquatica</name>
    <dbReference type="NCBI Taxonomy" id="489703"/>
    <lineage>
        <taxon>Bacteria</taxon>
        <taxon>Pseudomonadati</taxon>
        <taxon>Pseudomonadota</taxon>
        <taxon>Gammaproteobacteria</taxon>
        <taxon>Nevskiales</taxon>
        <taxon>Nevskiaceae</taxon>
        <taxon>Solimonas</taxon>
    </lineage>
</organism>